<gene>
    <name evidence="4" type="ORF">ACFQKB_26730</name>
</gene>
<dbReference type="InterPro" id="IPR003675">
    <property type="entry name" value="Rce1/LyrA-like_dom"/>
</dbReference>
<keyword evidence="2" id="KW-0472">Membrane</keyword>
<keyword evidence="2" id="KW-1133">Transmembrane helix</keyword>
<dbReference type="EC" id="3.4.-.-" evidence="4"/>
<accession>A0ABW2CNL3</accession>
<reference evidence="5" key="1">
    <citation type="journal article" date="2019" name="Int. J. Syst. Evol. Microbiol.">
        <title>The Global Catalogue of Microorganisms (GCM) 10K type strain sequencing project: providing services to taxonomists for standard genome sequencing and annotation.</title>
        <authorList>
            <consortium name="The Broad Institute Genomics Platform"/>
            <consortium name="The Broad Institute Genome Sequencing Center for Infectious Disease"/>
            <person name="Wu L."/>
            <person name="Ma J."/>
        </authorList>
    </citation>
    <scope>NUCLEOTIDE SEQUENCE [LARGE SCALE GENOMIC DNA]</scope>
    <source>
        <strain evidence="5">JCM 3369</strain>
    </source>
</reference>
<keyword evidence="2" id="KW-0812">Transmembrane</keyword>
<feature type="transmembrane region" description="Helical" evidence="2">
    <location>
        <begin position="333"/>
        <end position="349"/>
    </location>
</feature>
<dbReference type="EMBL" id="JBHSXS010000019">
    <property type="protein sequence ID" value="MFC6883381.1"/>
    <property type="molecule type" value="Genomic_DNA"/>
</dbReference>
<evidence type="ECO:0000313" key="4">
    <source>
        <dbReference type="EMBL" id="MFC6883381.1"/>
    </source>
</evidence>
<feature type="transmembrane region" description="Helical" evidence="2">
    <location>
        <begin position="141"/>
        <end position="162"/>
    </location>
</feature>
<dbReference type="Proteomes" id="UP001596380">
    <property type="component" value="Unassembled WGS sequence"/>
</dbReference>
<organism evidence="4 5">
    <name type="scientific">Actinomadura yumaensis</name>
    <dbReference type="NCBI Taxonomy" id="111807"/>
    <lineage>
        <taxon>Bacteria</taxon>
        <taxon>Bacillati</taxon>
        <taxon>Actinomycetota</taxon>
        <taxon>Actinomycetes</taxon>
        <taxon>Streptosporangiales</taxon>
        <taxon>Thermomonosporaceae</taxon>
        <taxon>Actinomadura</taxon>
    </lineage>
</organism>
<dbReference type="RefSeq" id="WP_378050192.1">
    <property type="nucleotide sequence ID" value="NZ_JBHSXE010000002.1"/>
</dbReference>
<evidence type="ECO:0000256" key="1">
    <source>
        <dbReference type="SAM" id="MobiDB-lite"/>
    </source>
</evidence>
<name>A0ABW2CNL3_9ACTN</name>
<feature type="domain" description="CAAX prenyl protease 2/Lysostaphin resistance protein A-like" evidence="3">
    <location>
        <begin position="261"/>
        <end position="345"/>
    </location>
</feature>
<dbReference type="GO" id="GO:0016787">
    <property type="term" value="F:hydrolase activity"/>
    <property type="evidence" value="ECO:0007669"/>
    <property type="project" value="UniProtKB-KW"/>
</dbReference>
<feature type="transmembrane region" description="Helical" evidence="2">
    <location>
        <begin position="116"/>
        <end position="134"/>
    </location>
</feature>
<feature type="transmembrane region" description="Helical" evidence="2">
    <location>
        <begin position="355"/>
        <end position="373"/>
    </location>
</feature>
<sequence>MIPPPPDRTTTPTSPQAQAGTPTSTPGEVPGRAPSPSVGSLARRSVAASARAAQAARRDAAYRVLVRGLPEIRPARAYLLLAGLLLALTGPDLVLNPLVLVDIVGGPDLMDHVPDWVGDAMIIAVAAGWLLALLPRSDRPLPVRAALMIAAAALAVGAILTLGESSTFTERADPIGLAAVTVWLCWEVLHRHGITLTHLGVPGPSAVKAAHPAQGAAVFSTALAAQVITSMIMAWLGTKSWLPHPTQSQAEALGINDDTAFLIRASLAGVREELLWVAVAAVLLLTARRHVWTIYTAAVVLRIAPHLYLGFEGAAVGVFAAVHAWLFLRTRRLLPLVLAHAVYNVAVVYHRDTFAIGVLAAAIATACIAAGTFNRTTAAEAD</sequence>
<comment type="caution">
    <text evidence="4">The sequence shown here is derived from an EMBL/GenBank/DDBJ whole genome shotgun (WGS) entry which is preliminary data.</text>
</comment>
<feature type="region of interest" description="Disordered" evidence="1">
    <location>
        <begin position="1"/>
        <end position="40"/>
    </location>
</feature>
<feature type="compositionally biased region" description="Polar residues" evidence="1">
    <location>
        <begin position="16"/>
        <end position="26"/>
    </location>
</feature>
<feature type="transmembrane region" description="Helical" evidence="2">
    <location>
        <begin position="216"/>
        <end position="236"/>
    </location>
</feature>
<protein>
    <submittedName>
        <fullName evidence="4">CPBP family intramembrane glutamic endopeptidase</fullName>
        <ecNumber evidence="4">3.4.-.-</ecNumber>
    </submittedName>
</protein>
<proteinExistence type="predicted"/>
<keyword evidence="5" id="KW-1185">Reference proteome</keyword>
<feature type="transmembrane region" description="Helical" evidence="2">
    <location>
        <begin position="274"/>
        <end position="295"/>
    </location>
</feature>
<keyword evidence="4" id="KW-0378">Hydrolase</keyword>
<evidence type="ECO:0000259" key="3">
    <source>
        <dbReference type="Pfam" id="PF02517"/>
    </source>
</evidence>
<evidence type="ECO:0000313" key="5">
    <source>
        <dbReference type="Proteomes" id="UP001596380"/>
    </source>
</evidence>
<dbReference type="Pfam" id="PF02517">
    <property type="entry name" value="Rce1-like"/>
    <property type="match status" value="1"/>
</dbReference>
<evidence type="ECO:0000256" key="2">
    <source>
        <dbReference type="SAM" id="Phobius"/>
    </source>
</evidence>
<feature type="transmembrane region" description="Helical" evidence="2">
    <location>
        <begin position="307"/>
        <end position="326"/>
    </location>
</feature>
<feature type="transmembrane region" description="Helical" evidence="2">
    <location>
        <begin position="77"/>
        <end position="96"/>
    </location>
</feature>